<comment type="subcellular location">
    <subcellularLocation>
        <location evidence="1">Membrane</location>
        <topology evidence="1">Multi-pass membrane protein</topology>
    </subcellularLocation>
</comment>
<keyword evidence="7" id="KW-0645">Protease</keyword>
<dbReference type="GO" id="GO:0016020">
    <property type="term" value="C:membrane"/>
    <property type="evidence" value="ECO:0007669"/>
    <property type="project" value="UniProtKB-SubCell"/>
</dbReference>
<feature type="transmembrane region" description="Helical" evidence="5">
    <location>
        <begin position="88"/>
        <end position="110"/>
    </location>
</feature>
<gene>
    <name evidence="7" type="ORF">ACFQQG_03160</name>
</gene>
<dbReference type="SUPFAM" id="SSF144091">
    <property type="entry name" value="Rhomboid-like"/>
    <property type="match status" value="1"/>
</dbReference>
<proteinExistence type="predicted"/>
<accession>A0ABD5VX44</accession>
<comment type="caution">
    <text evidence="7">The sequence shown here is derived from an EMBL/GenBank/DDBJ whole genome shotgun (WGS) entry which is preliminary data.</text>
</comment>
<evidence type="ECO:0000259" key="6">
    <source>
        <dbReference type="Pfam" id="PF01694"/>
    </source>
</evidence>
<keyword evidence="3 5" id="KW-1133">Transmembrane helix</keyword>
<evidence type="ECO:0000313" key="8">
    <source>
        <dbReference type="Proteomes" id="UP001596445"/>
    </source>
</evidence>
<dbReference type="Gene3D" id="1.20.1540.10">
    <property type="entry name" value="Rhomboid-like"/>
    <property type="match status" value="1"/>
</dbReference>
<dbReference type="Proteomes" id="UP001596445">
    <property type="component" value="Unassembled WGS sequence"/>
</dbReference>
<keyword evidence="8" id="KW-1185">Reference proteome</keyword>
<name>A0ABD5VX44_9EURY</name>
<dbReference type="GO" id="GO:0008233">
    <property type="term" value="F:peptidase activity"/>
    <property type="evidence" value="ECO:0007669"/>
    <property type="project" value="UniProtKB-KW"/>
</dbReference>
<dbReference type="AlphaFoldDB" id="A0ABD5VX44"/>
<evidence type="ECO:0000256" key="1">
    <source>
        <dbReference type="ARBA" id="ARBA00004141"/>
    </source>
</evidence>
<dbReference type="EC" id="3.4.21.-" evidence="7"/>
<dbReference type="InterPro" id="IPR035952">
    <property type="entry name" value="Rhomboid-like_sf"/>
</dbReference>
<evidence type="ECO:0000256" key="5">
    <source>
        <dbReference type="SAM" id="Phobius"/>
    </source>
</evidence>
<dbReference type="RefSeq" id="WP_267163101.1">
    <property type="nucleotide sequence ID" value="NZ_CP112972.1"/>
</dbReference>
<feature type="domain" description="Peptidase S54 rhomboid" evidence="6">
    <location>
        <begin position="45"/>
        <end position="193"/>
    </location>
</feature>
<dbReference type="PANTHER" id="PTHR43066">
    <property type="entry name" value="RHOMBOID-RELATED PROTEIN"/>
    <property type="match status" value="1"/>
</dbReference>
<evidence type="ECO:0000256" key="2">
    <source>
        <dbReference type="ARBA" id="ARBA00022692"/>
    </source>
</evidence>
<reference evidence="7 8" key="1">
    <citation type="journal article" date="2019" name="Int. J. Syst. Evol. Microbiol.">
        <title>The Global Catalogue of Microorganisms (GCM) 10K type strain sequencing project: providing services to taxonomists for standard genome sequencing and annotation.</title>
        <authorList>
            <consortium name="The Broad Institute Genomics Platform"/>
            <consortium name="The Broad Institute Genome Sequencing Center for Infectious Disease"/>
            <person name="Wu L."/>
            <person name="Ma J."/>
        </authorList>
    </citation>
    <scope>NUCLEOTIDE SEQUENCE [LARGE SCALE GENOMIC DNA]</scope>
    <source>
        <strain evidence="7 8">JCM 30072</strain>
    </source>
</reference>
<dbReference type="EMBL" id="JBHSZI010000001">
    <property type="protein sequence ID" value="MFC7057357.1"/>
    <property type="molecule type" value="Genomic_DNA"/>
</dbReference>
<dbReference type="PANTHER" id="PTHR43066:SF11">
    <property type="entry name" value="PEPTIDASE S54 RHOMBOID DOMAIN-CONTAINING PROTEIN"/>
    <property type="match status" value="1"/>
</dbReference>
<feature type="transmembrane region" description="Helical" evidence="5">
    <location>
        <begin position="12"/>
        <end position="39"/>
    </location>
</feature>
<dbReference type="InterPro" id="IPR022764">
    <property type="entry name" value="Peptidase_S54_rhomboid_dom"/>
</dbReference>
<feature type="transmembrane region" description="Helical" evidence="5">
    <location>
        <begin position="59"/>
        <end position="81"/>
    </location>
</feature>
<keyword evidence="7" id="KW-0378">Hydrolase</keyword>
<evidence type="ECO:0000313" key="7">
    <source>
        <dbReference type="EMBL" id="MFC7057357.1"/>
    </source>
</evidence>
<feature type="transmembrane region" description="Helical" evidence="5">
    <location>
        <begin position="154"/>
        <end position="172"/>
    </location>
</feature>
<evidence type="ECO:0000256" key="3">
    <source>
        <dbReference type="ARBA" id="ARBA00022989"/>
    </source>
</evidence>
<evidence type="ECO:0000256" key="4">
    <source>
        <dbReference type="ARBA" id="ARBA00023136"/>
    </source>
</evidence>
<dbReference type="Pfam" id="PF01694">
    <property type="entry name" value="Rhomboid"/>
    <property type="match status" value="1"/>
</dbReference>
<feature type="transmembrane region" description="Helical" evidence="5">
    <location>
        <begin position="122"/>
        <end position="142"/>
    </location>
</feature>
<protein>
    <submittedName>
        <fullName evidence="7">Rhomboid family intramembrane serine protease</fullName>
        <ecNumber evidence="7">3.4.21.-</ecNumber>
    </submittedName>
</protein>
<keyword evidence="4 5" id="KW-0472">Membrane</keyword>
<organism evidence="7 8">
    <name type="scientific">Halovenus salina</name>
    <dbReference type="NCBI Taxonomy" id="1510225"/>
    <lineage>
        <taxon>Archaea</taxon>
        <taxon>Methanobacteriati</taxon>
        <taxon>Methanobacteriota</taxon>
        <taxon>Stenosarchaea group</taxon>
        <taxon>Halobacteria</taxon>
        <taxon>Halobacteriales</taxon>
        <taxon>Haloarculaceae</taxon>
        <taxon>Halovenus</taxon>
    </lineage>
</organism>
<dbReference type="GO" id="GO:0006508">
    <property type="term" value="P:proteolysis"/>
    <property type="evidence" value="ECO:0007669"/>
    <property type="project" value="UniProtKB-KW"/>
</dbReference>
<feature type="transmembrane region" description="Helical" evidence="5">
    <location>
        <begin position="178"/>
        <end position="196"/>
    </location>
</feature>
<sequence>MSSRSAMPTFELVGLFAVVYLLQMLSAVTGLVSELFVLQPPIQDDPWTVVTSVFAHADIGHLVSNSVALLLIGIPVAMFTTRVRFHSFFVGAGALAGVAQIVLSGVFSVVPVVGFTASPGVVGASGGVFALLGYLLASNRVATTLGSALRLPNWLTYAVFFLLAGMLTLVTASPGAALIAHFTGLIVGLAAGRAHLLDPMRW</sequence>
<dbReference type="GeneID" id="76629207"/>
<keyword evidence="2 5" id="KW-0812">Transmembrane</keyword>